<evidence type="ECO:0000313" key="4">
    <source>
        <dbReference type="EMBL" id="KAA0178076.1"/>
    </source>
</evidence>
<evidence type="ECO:0000313" key="1">
    <source>
        <dbReference type="EMBL" id="KAA0157494.1"/>
    </source>
</evidence>
<keyword evidence="6" id="KW-1185">Reference proteome</keyword>
<dbReference type="Proteomes" id="UP000325113">
    <property type="component" value="Unassembled WGS sequence"/>
</dbReference>
<name>A0A5A8DD72_CAFRO</name>
<sequence length="96" mass="10038">MAQRAAALGADAEDDGRASELDITADDVSAADELDVAPELVAWLRVQGLAHLVGVLSDVAVRTPAQVRAMTASSAREAGLSSDDWESILEALEHEP</sequence>
<dbReference type="Proteomes" id="UP000324907">
    <property type="component" value="Unassembled WGS sequence"/>
</dbReference>
<dbReference type="AlphaFoldDB" id="A0A5A8DD72"/>
<accession>A0A5A8DD72</accession>
<evidence type="ECO:0008006" key="9">
    <source>
        <dbReference type="Google" id="ProtNLM"/>
    </source>
</evidence>
<evidence type="ECO:0000313" key="6">
    <source>
        <dbReference type="Proteomes" id="UP000323011"/>
    </source>
</evidence>
<protein>
    <recommendedName>
        <fullName evidence="9">SAM domain-containing protein</fullName>
    </recommendedName>
</protein>
<evidence type="ECO:0000313" key="5">
    <source>
        <dbReference type="Proteomes" id="UP000322899"/>
    </source>
</evidence>
<dbReference type="EMBL" id="VLTL01000080">
    <property type="protein sequence ID" value="KAA0162526.1"/>
    <property type="molecule type" value="Genomic_DNA"/>
</dbReference>
<gene>
    <name evidence="4" type="ORF">FNF27_00624</name>
    <name evidence="3" type="ORF">FNF28_04700</name>
    <name evidence="1" type="ORF">FNF29_00070</name>
    <name evidence="2" type="ORF">FNF31_03395</name>
</gene>
<dbReference type="EMBL" id="VLTN01000001">
    <property type="protein sequence ID" value="KAA0157494.1"/>
    <property type="molecule type" value="Genomic_DNA"/>
</dbReference>
<organism evidence="2 8">
    <name type="scientific">Cafeteria roenbergensis</name>
    <name type="common">Marine flagellate</name>
    <dbReference type="NCBI Taxonomy" id="33653"/>
    <lineage>
        <taxon>Eukaryota</taxon>
        <taxon>Sar</taxon>
        <taxon>Stramenopiles</taxon>
        <taxon>Bigyra</taxon>
        <taxon>Opalozoa</taxon>
        <taxon>Bicosoecida</taxon>
        <taxon>Cafeteriaceae</taxon>
        <taxon>Cafeteria</taxon>
    </lineage>
</organism>
<evidence type="ECO:0000313" key="8">
    <source>
        <dbReference type="Proteomes" id="UP000325113"/>
    </source>
</evidence>
<dbReference type="Proteomes" id="UP000323011">
    <property type="component" value="Unassembled WGS sequence"/>
</dbReference>
<proteinExistence type="predicted"/>
<reference evidence="5 6" key="1">
    <citation type="submission" date="2019-07" db="EMBL/GenBank/DDBJ databases">
        <title>Genomes of Cafeteria roenbergensis.</title>
        <authorList>
            <person name="Fischer M.G."/>
            <person name="Hackl T."/>
            <person name="Roman M."/>
        </authorList>
    </citation>
    <scope>NUCLEOTIDE SEQUENCE [LARGE SCALE GENOMIC DNA]</scope>
    <source>
        <strain evidence="1 6">BVI</strain>
        <strain evidence="2 8">Cflag</strain>
        <strain evidence="4 5">E4-10P</strain>
        <strain evidence="3 7">RCC970-E3</strain>
    </source>
</reference>
<evidence type="ECO:0000313" key="3">
    <source>
        <dbReference type="EMBL" id="KAA0162526.1"/>
    </source>
</evidence>
<comment type="caution">
    <text evidence="2">The sequence shown here is derived from an EMBL/GenBank/DDBJ whole genome shotgun (WGS) entry which is preliminary data.</text>
</comment>
<dbReference type="Proteomes" id="UP000322899">
    <property type="component" value="Unassembled WGS sequence"/>
</dbReference>
<dbReference type="EMBL" id="VLTO01000002">
    <property type="protein sequence ID" value="KAA0178076.1"/>
    <property type="molecule type" value="Genomic_DNA"/>
</dbReference>
<evidence type="ECO:0000313" key="7">
    <source>
        <dbReference type="Proteomes" id="UP000324907"/>
    </source>
</evidence>
<dbReference type="EMBL" id="VLTM01000029">
    <property type="protein sequence ID" value="KAA0162160.1"/>
    <property type="molecule type" value="Genomic_DNA"/>
</dbReference>
<evidence type="ECO:0000313" key="2">
    <source>
        <dbReference type="EMBL" id="KAA0162160.1"/>
    </source>
</evidence>